<feature type="compositionally biased region" description="Polar residues" evidence="1">
    <location>
        <begin position="66"/>
        <end position="75"/>
    </location>
</feature>
<accession>A0AAD9GMF6</accession>
<name>A0AAD9GMF6_9STRA</name>
<dbReference type="Proteomes" id="UP001259832">
    <property type="component" value="Unassembled WGS sequence"/>
</dbReference>
<feature type="region of interest" description="Disordered" evidence="1">
    <location>
        <begin position="38"/>
        <end position="75"/>
    </location>
</feature>
<comment type="caution">
    <text evidence="2">The sequence shown here is derived from an EMBL/GenBank/DDBJ whole genome shotgun (WGS) entry which is preliminary data.</text>
</comment>
<evidence type="ECO:0000256" key="1">
    <source>
        <dbReference type="SAM" id="MobiDB-lite"/>
    </source>
</evidence>
<dbReference type="AlphaFoldDB" id="A0AAD9GMF6"/>
<organism evidence="2 3">
    <name type="scientific">Phytophthora citrophthora</name>
    <dbReference type="NCBI Taxonomy" id="4793"/>
    <lineage>
        <taxon>Eukaryota</taxon>
        <taxon>Sar</taxon>
        <taxon>Stramenopiles</taxon>
        <taxon>Oomycota</taxon>
        <taxon>Peronosporomycetes</taxon>
        <taxon>Peronosporales</taxon>
        <taxon>Peronosporaceae</taxon>
        <taxon>Phytophthora</taxon>
    </lineage>
</organism>
<gene>
    <name evidence="2" type="ORF">P3T76_007400</name>
</gene>
<feature type="compositionally biased region" description="Basic residues" evidence="1">
    <location>
        <begin position="49"/>
        <end position="62"/>
    </location>
</feature>
<dbReference type="EMBL" id="JASMQC010000012">
    <property type="protein sequence ID" value="KAK1941534.1"/>
    <property type="molecule type" value="Genomic_DNA"/>
</dbReference>
<proteinExistence type="predicted"/>
<keyword evidence="3" id="KW-1185">Reference proteome</keyword>
<evidence type="ECO:0000313" key="3">
    <source>
        <dbReference type="Proteomes" id="UP001259832"/>
    </source>
</evidence>
<sequence length="155" mass="18157">MLQSVSPPLLNEEVIEIEQFRARHRRLLRTRQQQIPATVESLDEDDGRRRKISSKWRQKQKKSQQNDNWSQPVSSFNAFDFSTSPETFCDVVEAPCAAFQDEQRMAEAARQVASMGFHCTNMWQGMDDWVPNTKPTYYSTCSDQRRTLYQPQNYA</sequence>
<reference evidence="2" key="1">
    <citation type="submission" date="2023-08" db="EMBL/GenBank/DDBJ databases">
        <title>Reference Genome Resource for the Citrus Pathogen Phytophthora citrophthora.</title>
        <authorList>
            <person name="Moller H."/>
            <person name="Coetzee B."/>
            <person name="Rose L.J."/>
            <person name="Van Niekerk J.M."/>
        </authorList>
    </citation>
    <scope>NUCLEOTIDE SEQUENCE</scope>
    <source>
        <strain evidence="2">STE-U-9442</strain>
    </source>
</reference>
<protein>
    <submittedName>
        <fullName evidence="2">Uncharacterized protein</fullName>
    </submittedName>
</protein>
<evidence type="ECO:0000313" key="2">
    <source>
        <dbReference type="EMBL" id="KAK1941534.1"/>
    </source>
</evidence>